<organism evidence="1 2">
    <name type="scientific">Heliocybe sulcata</name>
    <dbReference type="NCBI Taxonomy" id="5364"/>
    <lineage>
        <taxon>Eukaryota</taxon>
        <taxon>Fungi</taxon>
        <taxon>Dikarya</taxon>
        <taxon>Basidiomycota</taxon>
        <taxon>Agaricomycotina</taxon>
        <taxon>Agaricomycetes</taxon>
        <taxon>Gloeophyllales</taxon>
        <taxon>Gloeophyllaceae</taxon>
        <taxon>Heliocybe</taxon>
    </lineage>
</organism>
<name>A0A5C3NDD7_9AGAM</name>
<keyword evidence="2" id="KW-1185">Reference proteome</keyword>
<dbReference type="AlphaFoldDB" id="A0A5C3NDD7"/>
<proteinExistence type="predicted"/>
<sequence length="267" mass="30589">MSLRDLCHQESTTKSISYCSHRRRHVRALNVAYREREDRKGGRHLADAGGRWTVSNHQVVWSSRLRNLPRFVCAGFLACGSTRQWSSDWGGRHPTWQLEIKRSTGCPSPVVNGVLLCLHLSRSSYCERAALLQPLEGELNFLLLFERLFSRVSFRIQRARESFPPLIGSIALRFRSSIDVLYEDVKYRAHQPGRDMSWRIGCESYAIGDRKAVLLYQIPEDLGQDALSRMDPRLRELVEISAAARNVLQGLRSDRSDTIVLRDIGHD</sequence>
<evidence type="ECO:0000313" key="1">
    <source>
        <dbReference type="EMBL" id="TFK54466.1"/>
    </source>
</evidence>
<gene>
    <name evidence="1" type="ORF">OE88DRAFT_1724093</name>
</gene>
<reference evidence="1 2" key="1">
    <citation type="journal article" date="2019" name="Nat. Ecol. Evol.">
        <title>Megaphylogeny resolves global patterns of mushroom evolution.</title>
        <authorList>
            <person name="Varga T."/>
            <person name="Krizsan K."/>
            <person name="Foldi C."/>
            <person name="Dima B."/>
            <person name="Sanchez-Garcia M."/>
            <person name="Sanchez-Ramirez S."/>
            <person name="Szollosi G.J."/>
            <person name="Szarkandi J.G."/>
            <person name="Papp V."/>
            <person name="Albert L."/>
            <person name="Andreopoulos W."/>
            <person name="Angelini C."/>
            <person name="Antonin V."/>
            <person name="Barry K.W."/>
            <person name="Bougher N.L."/>
            <person name="Buchanan P."/>
            <person name="Buyck B."/>
            <person name="Bense V."/>
            <person name="Catcheside P."/>
            <person name="Chovatia M."/>
            <person name="Cooper J."/>
            <person name="Damon W."/>
            <person name="Desjardin D."/>
            <person name="Finy P."/>
            <person name="Geml J."/>
            <person name="Haridas S."/>
            <person name="Hughes K."/>
            <person name="Justo A."/>
            <person name="Karasinski D."/>
            <person name="Kautmanova I."/>
            <person name="Kiss B."/>
            <person name="Kocsube S."/>
            <person name="Kotiranta H."/>
            <person name="LaButti K.M."/>
            <person name="Lechner B.E."/>
            <person name="Liimatainen K."/>
            <person name="Lipzen A."/>
            <person name="Lukacs Z."/>
            <person name="Mihaltcheva S."/>
            <person name="Morgado L.N."/>
            <person name="Niskanen T."/>
            <person name="Noordeloos M.E."/>
            <person name="Ohm R.A."/>
            <person name="Ortiz-Santana B."/>
            <person name="Ovrebo C."/>
            <person name="Racz N."/>
            <person name="Riley R."/>
            <person name="Savchenko A."/>
            <person name="Shiryaev A."/>
            <person name="Soop K."/>
            <person name="Spirin V."/>
            <person name="Szebenyi C."/>
            <person name="Tomsovsky M."/>
            <person name="Tulloss R.E."/>
            <person name="Uehling J."/>
            <person name="Grigoriev I.V."/>
            <person name="Vagvolgyi C."/>
            <person name="Papp T."/>
            <person name="Martin F.M."/>
            <person name="Miettinen O."/>
            <person name="Hibbett D.S."/>
            <person name="Nagy L.G."/>
        </authorList>
    </citation>
    <scope>NUCLEOTIDE SEQUENCE [LARGE SCALE GENOMIC DNA]</scope>
    <source>
        <strain evidence="1 2">OMC1185</strain>
    </source>
</reference>
<dbReference type="EMBL" id="ML213506">
    <property type="protein sequence ID" value="TFK54466.1"/>
    <property type="molecule type" value="Genomic_DNA"/>
</dbReference>
<accession>A0A5C3NDD7</accession>
<protein>
    <submittedName>
        <fullName evidence="1">Uncharacterized protein</fullName>
    </submittedName>
</protein>
<dbReference type="Proteomes" id="UP000305948">
    <property type="component" value="Unassembled WGS sequence"/>
</dbReference>
<evidence type="ECO:0000313" key="2">
    <source>
        <dbReference type="Proteomes" id="UP000305948"/>
    </source>
</evidence>